<accession>A0ABY7BA25</accession>
<proteinExistence type="predicted"/>
<dbReference type="Proteomes" id="UP001163203">
    <property type="component" value="Chromosome"/>
</dbReference>
<evidence type="ECO:0000313" key="2">
    <source>
        <dbReference type="EMBL" id="WAL68789.1"/>
    </source>
</evidence>
<keyword evidence="3" id="KW-1185">Reference proteome</keyword>
<evidence type="ECO:0000313" key="3">
    <source>
        <dbReference type="Proteomes" id="UP001163203"/>
    </source>
</evidence>
<reference evidence="2" key="1">
    <citation type="submission" date="2022-11" db="EMBL/GenBank/DDBJ databases">
        <authorList>
            <person name="Mo P."/>
        </authorList>
    </citation>
    <scope>NUCLEOTIDE SEQUENCE</scope>
    <source>
        <strain evidence="2">HUAS 11-8</strain>
    </source>
</reference>
<evidence type="ECO:0000256" key="1">
    <source>
        <dbReference type="SAM" id="MobiDB-lite"/>
    </source>
</evidence>
<sequence>MPEVSDLVRSFEDRAPGGDSTLGGAVTVVGGEVDGPAVTFIHLFVGLAQTRNPGRSRMWQETLDHDGRIRQVRPHNPNGGPKVHYTFDADGNYTGKWWRDAEGNRIDA</sequence>
<gene>
    <name evidence="2" type="ORF">ORV05_13790</name>
</gene>
<dbReference type="EMBL" id="CP113836">
    <property type="protein sequence ID" value="WAL68789.1"/>
    <property type="molecule type" value="Genomic_DNA"/>
</dbReference>
<organism evidence="2 3">
    <name type="scientific">Amycolatopsis cynarae</name>
    <dbReference type="NCBI Taxonomy" id="2995223"/>
    <lineage>
        <taxon>Bacteria</taxon>
        <taxon>Bacillati</taxon>
        <taxon>Actinomycetota</taxon>
        <taxon>Actinomycetes</taxon>
        <taxon>Pseudonocardiales</taxon>
        <taxon>Pseudonocardiaceae</taxon>
        <taxon>Amycolatopsis</taxon>
    </lineage>
</organism>
<name>A0ABY7BA25_9PSEU</name>
<protein>
    <submittedName>
        <fullName evidence="2">Uncharacterized protein</fullName>
    </submittedName>
</protein>
<dbReference type="RefSeq" id="WP_268758882.1">
    <property type="nucleotide sequence ID" value="NZ_CP113836.1"/>
</dbReference>
<feature type="region of interest" description="Disordered" evidence="1">
    <location>
        <begin position="1"/>
        <end position="20"/>
    </location>
</feature>